<keyword evidence="10" id="KW-1185">Reference proteome</keyword>
<dbReference type="InterPro" id="IPR000504">
    <property type="entry name" value="RRM_dom"/>
</dbReference>
<protein>
    <recommendedName>
        <fullName evidence="11">RRM domain-containing protein</fullName>
    </recommendedName>
</protein>
<dbReference type="PANTHER" id="PTHR23003">
    <property type="entry name" value="RNA RECOGNITION MOTIF RRM DOMAIN CONTAINING PROTEIN"/>
    <property type="match status" value="1"/>
</dbReference>
<evidence type="ECO:0008006" key="11">
    <source>
        <dbReference type="Google" id="ProtNLM"/>
    </source>
</evidence>
<evidence type="ECO:0000259" key="8">
    <source>
        <dbReference type="PROSITE" id="PS50199"/>
    </source>
</evidence>
<dbReference type="SMART" id="SM00360">
    <property type="entry name" value="RRM"/>
    <property type="match status" value="1"/>
</dbReference>
<evidence type="ECO:0000259" key="7">
    <source>
        <dbReference type="PROSITE" id="PS50102"/>
    </source>
</evidence>
<organism evidence="9 10">
    <name type="scientific">Prorocentrum cordatum</name>
    <dbReference type="NCBI Taxonomy" id="2364126"/>
    <lineage>
        <taxon>Eukaryota</taxon>
        <taxon>Sar</taxon>
        <taxon>Alveolata</taxon>
        <taxon>Dinophyceae</taxon>
        <taxon>Prorocentrales</taxon>
        <taxon>Prorocentraceae</taxon>
        <taxon>Prorocentrum</taxon>
    </lineage>
</organism>
<keyword evidence="3" id="KW-0862">Zinc</keyword>
<evidence type="ECO:0000256" key="5">
    <source>
        <dbReference type="PROSITE-ProRule" id="PRU00176"/>
    </source>
</evidence>
<dbReference type="InterPro" id="IPR012677">
    <property type="entry name" value="Nucleotide-bd_a/b_plait_sf"/>
</dbReference>
<reference evidence="9" key="1">
    <citation type="submission" date="2023-10" db="EMBL/GenBank/DDBJ databases">
        <authorList>
            <person name="Chen Y."/>
            <person name="Shah S."/>
            <person name="Dougan E. K."/>
            <person name="Thang M."/>
            <person name="Chan C."/>
        </authorList>
    </citation>
    <scope>NUCLEOTIDE SEQUENCE [LARGE SCALE GENOMIC DNA]</scope>
</reference>
<feature type="domain" description="RRM" evidence="7">
    <location>
        <begin position="87"/>
        <end position="167"/>
    </location>
</feature>
<keyword evidence="2 6" id="KW-0863">Zinc-finger</keyword>
<dbReference type="EMBL" id="CAUYUJ010015911">
    <property type="protein sequence ID" value="CAK0859528.1"/>
    <property type="molecule type" value="Genomic_DNA"/>
</dbReference>
<dbReference type="Proteomes" id="UP001189429">
    <property type="component" value="Unassembled WGS sequence"/>
</dbReference>
<evidence type="ECO:0000256" key="2">
    <source>
        <dbReference type="ARBA" id="ARBA00022771"/>
    </source>
</evidence>
<dbReference type="InterPro" id="IPR036443">
    <property type="entry name" value="Znf_RanBP2_sf"/>
</dbReference>
<proteinExistence type="predicted"/>
<dbReference type="PROSITE" id="PS50199">
    <property type="entry name" value="ZF_RANBP2_2"/>
    <property type="match status" value="1"/>
</dbReference>
<evidence type="ECO:0000313" key="9">
    <source>
        <dbReference type="EMBL" id="CAK0859528.1"/>
    </source>
</evidence>
<evidence type="ECO:0000256" key="3">
    <source>
        <dbReference type="ARBA" id="ARBA00022833"/>
    </source>
</evidence>
<name>A0ABN9UIL2_9DINO</name>
<dbReference type="InterPro" id="IPR001876">
    <property type="entry name" value="Znf_RanBP2"/>
</dbReference>
<dbReference type="SUPFAM" id="SSF90209">
    <property type="entry name" value="Ran binding protein zinc finger-like"/>
    <property type="match status" value="1"/>
</dbReference>
<evidence type="ECO:0000256" key="4">
    <source>
        <dbReference type="ARBA" id="ARBA00022884"/>
    </source>
</evidence>
<gene>
    <name evidence="9" type="ORF">PCOR1329_LOCUS48864</name>
</gene>
<dbReference type="SUPFAM" id="SSF54928">
    <property type="entry name" value="RNA-binding domain, RBD"/>
    <property type="match status" value="1"/>
</dbReference>
<dbReference type="InterPro" id="IPR050374">
    <property type="entry name" value="RRT5_SRSF_SR"/>
</dbReference>
<evidence type="ECO:0000256" key="1">
    <source>
        <dbReference type="ARBA" id="ARBA00022723"/>
    </source>
</evidence>
<dbReference type="Gene3D" id="3.30.70.330">
    <property type="match status" value="1"/>
</dbReference>
<evidence type="ECO:0000313" key="10">
    <source>
        <dbReference type="Proteomes" id="UP001189429"/>
    </source>
</evidence>
<accession>A0ABN9UIL2</accession>
<sequence length="177" mass="18526">MSCRTCGAGCKGKGKSQESTVLENGQVARPGDWICPFCNDLQFARNAACRNCGGGGKGGCGGKGGYGKGGAGFGKGFGRGNQVHGENLVYIGNLSYEVSWQDLKDHMKQAGSVEFCSILTDDGTDYGRSKGAGCVRFATDEEVQRAIDTLAETELKGRRILVDRWAGGKGAGKSSQP</sequence>
<dbReference type="PROSITE" id="PS50102">
    <property type="entry name" value="RRM"/>
    <property type="match status" value="1"/>
</dbReference>
<dbReference type="Pfam" id="PF00076">
    <property type="entry name" value="RRM_1"/>
    <property type="match status" value="1"/>
</dbReference>
<feature type="domain" description="RanBP2-type" evidence="8">
    <location>
        <begin position="29"/>
        <end position="58"/>
    </location>
</feature>
<comment type="caution">
    <text evidence="9">The sequence shown here is derived from an EMBL/GenBank/DDBJ whole genome shotgun (WGS) entry which is preliminary data.</text>
</comment>
<dbReference type="Gene3D" id="4.10.1060.10">
    <property type="entry name" value="Zinc finger, RanBP2-type"/>
    <property type="match status" value="1"/>
</dbReference>
<keyword evidence="4 5" id="KW-0694">RNA-binding</keyword>
<dbReference type="InterPro" id="IPR035979">
    <property type="entry name" value="RBD_domain_sf"/>
</dbReference>
<evidence type="ECO:0000256" key="6">
    <source>
        <dbReference type="PROSITE-ProRule" id="PRU00322"/>
    </source>
</evidence>
<keyword evidence="1" id="KW-0479">Metal-binding</keyword>